<proteinExistence type="predicted"/>
<protein>
    <submittedName>
        <fullName evidence="1">Putative isopenicillin N synthase-like protein</fullName>
    </submittedName>
</protein>
<evidence type="ECO:0000313" key="1">
    <source>
        <dbReference type="EMBL" id="OTG32948.1"/>
    </source>
</evidence>
<gene>
    <name evidence="1" type="ORF">HannXRQ_Chr03g0092171</name>
</gene>
<accession>A0A251VBG1</accession>
<organism evidence="1 2">
    <name type="scientific">Helianthus annuus</name>
    <name type="common">Common sunflower</name>
    <dbReference type="NCBI Taxonomy" id="4232"/>
    <lineage>
        <taxon>Eukaryota</taxon>
        <taxon>Viridiplantae</taxon>
        <taxon>Streptophyta</taxon>
        <taxon>Embryophyta</taxon>
        <taxon>Tracheophyta</taxon>
        <taxon>Spermatophyta</taxon>
        <taxon>Magnoliopsida</taxon>
        <taxon>eudicotyledons</taxon>
        <taxon>Gunneridae</taxon>
        <taxon>Pentapetalae</taxon>
        <taxon>asterids</taxon>
        <taxon>campanulids</taxon>
        <taxon>Asterales</taxon>
        <taxon>Asteraceae</taxon>
        <taxon>Asteroideae</taxon>
        <taxon>Heliantheae alliance</taxon>
        <taxon>Heliantheae</taxon>
        <taxon>Helianthus</taxon>
    </lineage>
</organism>
<dbReference type="InParanoid" id="A0A251VBG1"/>
<sequence>MISGRSRRNVKGYLKNISVYCGGFRKKITEKFFYLHFAKKLEGYPEHPVNPLDPSLLIIVLITNDKFVSSQHKVVANKVGPRVSVASFFTTGVIETSKVYGPINELLSEEKMIQPSIEVQR</sequence>
<dbReference type="InterPro" id="IPR027443">
    <property type="entry name" value="IPNS-like_sf"/>
</dbReference>
<dbReference type="Proteomes" id="UP000215914">
    <property type="component" value="Chromosome 3"/>
</dbReference>
<reference evidence="2" key="1">
    <citation type="journal article" date="2017" name="Nature">
        <title>The sunflower genome provides insights into oil metabolism, flowering and Asterid evolution.</title>
        <authorList>
            <person name="Badouin H."/>
            <person name="Gouzy J."/>
            <person name="Grassa C.J."/>
            <person name="Murat F."/>
            <person name="Staton S.E."/>
            <person name="Cottret L."/>
            <person name="Lelandais-Briere C."/>
            <person name="Owens G.L."/>
            <person name="Carrere S."/>
            <person name="Mayjonade B."/>
            <person name="Legrand L."/>
            <person name="Gill N."/>
            <person name="Kane N.C."/>
            <person name="Bowers J.E."/>
            <person name="Hubner S."/>
            <person name="Bellec A."/>
            <person name="Berard A."/>
            <person name="Berges H."/>
            <person name="Blanchet N."/>
            <person name="Boniface M.C."/>
            <person name="Brunel D."/>
            <person name="Catrice O."/>
            <person name="Chaidir N."/>
            <person name="Claudel C."/>
            <person name="Donnadieu C."/>
            <person name="Faraut T."/>
            <person name="Fievet G."/>
            <person name="Helmstetter N."/>
            <person name="King M."/>
            <person name="Knapp S.J."/>
            <person name="Lai Z."/>
            <person name="Le Paslier M.C."/>
            <person name="Lippi Y."/>
            <person name="Lorenzon L."/>
            <person name="Mandel J.R."/>
            <person name="Marage G."/>
            <person name="Marchand G."/>
            <person name="Marquand E."/>
            <person name="Bret-Mestries E."/>
            <person name="Morien E."/>
            <person name="Nambeesan S."/>
            <person name="Nguyen T."/>
            <person name="Pegot-Espagnet P."/>
            <person name="Pouilly N."/>
            <person name="Raftis F."/>
            <person name="Sallet E."/>
            <person name="Schiex T."/>
            <person name="Thomas J."/>
            <person name="Vandecasteele C."/>
            <person name="Vares D."/>
            <person name="Vear F."/>
            <person name="Vautrin S."/>
            <person name="Crespi M."/>
            <person name="Mangin B."/>
            <person name="Burke J.M."/>
            <person name="Salse J."/>
            <person name="Munos S."/>
            <person name="Vincourt P."/>
            <person name="Rieseberg L.H."/>
            <person name="Langlade N.B."/>
        </authorList>
    </citation>
    <scope>NUCLEOTIDE SEQUENCE [LARGE SCALE GENOMIC DNA]</scope>
    <source>
        <strain evidence="2">cv. SF193</strain>
    </source>
</reference>
<dbReference type="EMBL" id="CM007892">
    <property type="protein sequence ID" value="OTG32948.1"/>
    <property type="molecule type" value="Genomic_DNA"/>
</dbReference>
<evidence type="ECO:0000313" key="2">
    <source>
        <dbReference type="Proteomes" id="UP000215914"/>
    </source>
</evidence>
<dbReference type="Gene3D" id="2.60.120.330">
    <property type="entry name" value="B-lactam Antibiotic, Isopenicillin N Synthase, Chain"/>
    <property type="match status" value="1"/>
</dbReference>
<keyword evidence="2" id="KW-1185">Reference proteome</keyword>
<name>A0A251VBG1_HELAN</name>
<dbReference type="SUPFAM" id="SSF51197">
    <property type="entry name" value="Clavaminate synthase-like"/>
    <property type="match status" value="1"/>
</dbReference>
<dbReference type="AlphaFoldDB" id="A0A251VBG1"/>